<feature type="compositionally biased region" description="Low complexity" evidence="3">
    <location>
        <begin position="1440"/>
        <end position="1451"/>
    </location>
</feature>
<dbReference type="STRING" id="451379.A0A158R4A7"/>
<dbReference type="PANTHER" id="PTHR15036:SF94">
    <property type="entry name" value="INTESTINAL NEUREXIN-LIKE"/>
    <property type="match status" value="1"/>
</dbReference>
<dbReference type="Proteomes" id="UP000046393">
    <property type="component" value="Unplaced"/>
</dbReference>
<keyword evidence="4" id="KW-1133">Transmembrane helix</keyword>
<dbReference type="InterPro" id="IPR013320">
    <property type="entry name" value="ConA-like_dom_sf"/>
</dbReference>
<keyword evidence="2" id="KW-0245">EGF-like domain</keyword>
<feature type="region of interest" description="Disordered" evidence="3">
    <location>
        <begin position="1341"/>
        <end position="1451"/>
    </location>
</feature>
<dbReference type="SUPFAM" id="SSF49899">
    <property type="entry name" value="Concanavalin A-like lectins/glucanases"/>
    <property type="match status" value="4"/>
</dbReference>
<feature type="domain" description="Laminin G" evidence="5">
    <location>
        <begin position="790"/>
        <end position="1004"/>
    </location>
</feature>
<dbReference type="PROSITE" id="PS50026">
    <property type="entry name" value="EGF_3"/>
    <property type="match status" value="2"/>
</dbReference>
<keyword evidence="4" id="KW-0812">Transmembrane</keyword>
<keyword evidence="4" id="KW-0472">Membrane</keyword>
<dbReference type="InterPro" id="IPR036056">
    <property type="entry name" value="Fibrinogen-like_C"/>
</dbReference>
<evidence type="ECO:0000313" key="8">
    <source>
        <dbReference type="WBParaSite" id="SMUV_0000285701-mRNA-1"/>
    </source>
</evidence>
<dbReference type="WBParaSite" id="SMUV_0000285701-mRNA-1">
    <property type="protein sequence ID" value="SMUV_0000285701-mRNA-1"/>
    <property type="gene ID" value="SMUV_0000285701"/>
</dbReference>
<evidence type="ECO:0000256" key="2">
    <source>
        <dbReference type="PROSITE-ProRule" id="PRU00076"/>
    </source>
</evidence>
<protein>
    <submittedName>
        <fullName evidence="8">LAM_G_DOMAIN domain-containing protein</fullName>
    </submittedName>
</protein>
<evidence type="ECO:0000256" key="4">
    <source>
        <dbReference type="SAM" id="Phobius"/>
    </source>
</evidence>
<feature type="disulfide bond" evidence="2">
    <location>
        <begin position="414"/>
        <end position="423"/>
    </location>
</feature>
<dbReference type="InterPro" id="IPR001791">
    <property type="entry name" value="Laminin_G"/>
</dbReference>
<reference evidence="8" key="1">
    <citation type="submission" date="2016-04" db="UniProtKB">
        <authorList>
            <consortium name="WormBaseParasite"/>
        </authorList>
    </citation>
    <scope>IDENTIFICATION</scope>
</reference>
<dbReference type="Gene3D" id="2.60.120.1000">
    <property type="match status" value="1"/>
</dbReference>
<accession>A0A158R4A7</accession>
<dbReference type="PANTHER" id="PTHR15036">
    <property type="entry name" value="PIKACHURIN-LIKE PROTEIN"/>
    <property type="match status" value="1"/>
</dbReference>
<comment type="caution">
    <text evidence="2">Lacks conserved residue(s) required for the propagation of feature annotation.</text>
</comment>
<evidence type="ECO:0000313" key="7">
    <source>
        <dbReference type="Proteomes" id="UP000046393"/>
    </source>
</evidence>
<evidence type="ECO:0000259" key="6">
    <source>
        <dbReference type="PROSITE" id="PS50026"/>
    </source>
</evidence>
<feature type="disulfide bond" evidence="2">
    <location>
        <begin position="1015"/>
        <end position="1032"/>
    </location>
</feature>
<organism evidence="7 8">
    <name type="scientific">Syphacia muris</name>
    <dbReference type="NCBI Taxonomy" id="451379"/>
    <lineage>
        <taxon>Eukaryota</taxon>
        <taxon>Metazoa</taxon>
        <taxon>Ecdysozoa</taxon>
        <taxon>Nematoda</taxon>
        <taxon>Chromadorea</taxon>
        <taxon>Rhabditida</taxon>
        <taxon>Spirurina</taxon>
        <taxon>Oxyuridomorpha</taxon>
        <taxon>Oxyuroidea</taxon>
        <taxon>Oxyuridae</taxon>
        <taxon>Syphacia</taxon>
    </lineage>
</organism>
<dbReference type="InterPro" id="IPR050372">
    <property type="entry name" value="Neurexin-related_CASP"/>
</dbReference>
<dbReference type="PROSITE" id="PS01186">
    <property type="entry name" value="EGF_2"/>
    <property type="match status" value="1"/>
</dbReference>
<keyword evidence="1 2" id="KW-1015">Disulfide bond</keyword>
<evidence type="ECO:0000256" key="1">
    <source>
        <dbReference type="ARBA" id="ARBA00023157"/>
    </source>
</evidence>
<name>A0A158R4A7_9BILA</name>
<feature type="domain" description="Laminin G" evidence="5">
    <location>
        <begin position="608"/>
        <end position="762"/>
    </location>
</feature>
<feature type="transmembrane region" description="Helical" evidence="4">
    <location>
        <begin position="1310"/>
        <end position="1332"/>
    </location>
</feature>
<dbReference type="SMART" id="SM00181">
    <property type="entry name" value="EGF"/>
    <property type="match status" value="3"/>
</dbReference>
<dbReference type="PROSITE" id="PS00022">
    <property type="entry name" value="EGF_1"/>
    <property type="match status" value="1"/>
</dbReference>
<evidence type="ECO:0000259" key="5">
    <source>
        <dbReference type="PROSITE" id="PS50025"/>
    </source>
</evidence>
<feature type="domain" description="EGF-like" evidence="6">
    <location>
        <begin position="1005"/>
        <end position="1045"/>
    </location>
</feature>
<sequence>MDGDNPVAKILYKFETLSISGNVFTVKLYDSTNEYLKVSTFIDEENKQPKLHVDYFVNTDNNNLLTFTLPDDTSIEGEISIDVKNQKVTVTNRSGELTNLLFGDLSGKAINLDLTIGAAEDRNSILGCVSVFDINLSGSSVDISKLKYDVISGQVKDGCNQCGDHSCHLGQCITINDKFHCDCRGAGKTGSDCSQDVSSVQLDGDTYLAYNVSRNQQTNVIEFSFKTQSTDGFLMSTSLSKKLGQLGLFLDKAVVFLVLGDNNFEITGIDLTSTKFHTAKVVIDSKPKLINAVIDGQTTTAKLADGTSETDLQLQSPIIFGTNVDLSLKQKVVACFREVFVDDLDVVSEYEKKNPNTMCYNDKLCLALFQATTGNKNSPRVPLEGVIESSCNSKGTCKNAEKCDFDGTKLKCVCKKGFIGRYCEFSVYPRSCHDIWESGHTTNGRYLIDIDGSGILEPTEVLCKDGVTIVEHNVPDGTALKSNDNLRAKINYRFFDKEHQQFLRDNSENCDQLFTYNCDHAPLNLAENKTWFTSIDGVDFTDFIAELSSCKNGKCKCDSAKSSMDQGFLPKEYIPISAIHSVGCAKCNGHVTLGPFSCNGTNGRTKPYMVTFTDKNAFLTFGQWHKTAISLEFRTYSKKVTLISVNDKQFELNVDEKHLALNSLSSGTAEIISLDAMNNLTDGNWHRVILEVYQDNIRLSADEVTAVIESDILSNLEEAILSTGGSNGFLGCLRRVKIDGQLVNFEQMLNSGDEHGAVELGCENKCTFHQCHNDGKCIQDFENRVNTDSDISLTNETHGVLKVLNNGNKPLVSDYLFSFKTNKRDGMLLFVHDTSNNFIQVHLSDHINIILTINIKNYVYSCKVIADVGQEYSRMRWAQVMVLQQKDQTVLSVDGKTCTIGGERILLTNESSMFILQDSVEDVVKPPSGAFGIASNYSMSLTFIGGFPKTTDDATKYELAPLYISDIDKFVGCIRGFVVGTQILNLRNQSIWMQSSSGSIRVGCNAECEALESNCMNKGFCVSKWRPQTAKCDCAGTSYSGTYCDQDIGSSFNGATAITVNLKSYLVNSEYLPQTDHILSFAFSNSRNSNAKQVLAIVLFNDNGRMEVMQLPNGLINVIVKAEQKEYSESYEMSADERNFFHVRRNRRGTLLVTVNSVRKLFPTKGIKSLSFATVERFIFAGIPLSYYENSVISEIINENSEISNYTGCMSNIKIDFGLENLKFKPIEVAKNSAEPMSESFVMVYGDPIAFGQCAAFPGAKPAFDIVPVAASEWDVPLVLDTFVVPTLKPVADKPTSSSPTGDVGQSTSWWIIVIILLVILLLIILLIIMFLRIKRRRQESANKKRDPSLSGKPTNDTRIPIQSEAIPLVPPETMSAENEPPTSPMSPTKIRNDFNLPEADTPLNPEFPLPRPQEGSSGASTYVERKAPLAHTNETNRLSTPPYNTSSPPS</sequence>
<dbReference type="Gene3D" id="2.10.25.10">
    <property type="entry name" value="Laminin"/>
    <property type="match status" value="1"/>
</dbReference>
<evidence type="ECO:0000256" key="3">
    <source>
        <dbReference type="SAM" id="MobiDB-lite"/>
    </source>
</evidence>
<dbReference type="PROSITE" id="PS50025">
    <property type="entry name" value="LAM_G_DOMAIN"/>
    <property type="match status" value="3"/>
</dbReference>
<feature type="domain" description="Laminin G" evidence="5">
    <location>
        <begin position="197"/>
        <end position="365"/>
    </location>
</feature>
<dbReference type="SMART" id="SM00282">
    <property type="entry name" value="LamG"/>
    <property type="match status" value="3"/>
</dbReference>
<dbReference type="InterPro" id="IPR000742">
    <property type="entry name" value="EGF"/>
</dbReference>
<keyword evidence="7" id="KW-1185">Reference proteome</keyword>
<dbReference type="Gene3D" id="2.60.120.200">
    <property type="match status" value="3"/>
</dbReference>
<dbReference type="SUPFAM" id="SSF56496">
    <property type="entry name" value="Fibrinogen C-terminal domain-like"/>
    <property type="match status" value="1"/>
</dbReference>
<feature type="domain" description="EGF-like" evidence="6">
    <location>
        <begin position="387"/>
        <end position="424"/>
    </location>
</feature>
<dbReference type="Pfam" id="PF02210">
    <property type="entry name" value="Laminin_G_2"/>
    <property type="match status" value="2"/>
</dbReference>
<proteinExistence type="predicted"/>
<dbReference type="CDD" id="cd00110">
    <property type="entry name" value="LamG"/>
    <property type="match status" value="2"/>
</dbReference>